<evidence type="ECO:0000313" key="2">
    <source>
        <dbReference type="EMBL" id="ANS80694.1"/>
    </source>
</evidence>
<dbReference type="Proteomes" id="UP000092482">
    <property type="component" value="Chromosome"/>
</dbReference>
<dbReference type="RefSeq" id="WP_157621901.1">
    <property type="nucleotide sequence ID" value="NZ_CP014989.1"/>
</dbReference>
<keyword evidence="3" id="KW-1185">Reference proteome</keyword>
<protein>
    <submittedName>
        <fullName evidence="2">Uncharacterized protein</fullName>
    </submittedName>
</protein>
<keyword evidence="1" id="KW-0175">Coiled coil</keyword>
<dbReference type="OrthoDB" id="4862039at2"/>
<dbReference type="AlphaFoldDB" id="A0A1B1NGZ7"/>
<evidence type="ECO:0000256" key="1">
    <source>
        <dbReference type="SAM" id="Coils"/>
    </source>
</evidence>
<dbReference type="STRING" id="1758689.SGUI_3298"/>
<dbReference type="EMBL" id="CP014989">
    <property type="protein sequence ID" value="ANS80694.1"/>
    <property type="molecule type" value="Genomic_DNA"/>
</dbReference>
<proteinExistence type="predicted"/>
<organism evidence="2 3">
    <name type="scientific">Serinicoccus hydrothermalis</name>
    <dbReference type="NCBI Taxonomy" id="1758689"/>
    <lineage>
        <taxon>Bacteria</taxon>
        <taxon>Bacillati</taxon>
        <taxon>Actinomycetota</taxon>
        <taxon>Actinomycetes</taxon>
        <taxon>Micrococcales</taxon>
        <taxon>Ornithinimicrobiaceae</taxon>
        <taxon>Serinicoccus</taxon>
    </lineage>
</organism>
<dbReference type="KEGG" id="serj:SGUI_3298"/>
<feature type="coiled-coil region" evidence="1">
    <location>
        <begin position="127"/>
        <end position="154"/>
    </location>
</feature>
<name>A0A1B1NGZ7_9MICO</name>
<accession>A0A1B1NGZ7</accession>
<evidence type="ECO:0000313" key="3">
    <source>
        <dbReference type="Proteomes" id="UP000092482"/>
    </source>
</evidence>
<reference evidence="2 3" key="1">
    <citation type="submission" date="2016-03" db="EMBL/GenBank/DDBJ databases">
        <title>Shallow-sea hydrothermal system.</title>
        <authorList>
            <person name="Tang K."/>
        </authorList>
    </citation>
    <scope>NUCLEOTIDE SEQUENCE [LARGE SCALE GENOMIC DNA]</scope>
    <source>
        <strain evidence="2 3">JLT9</strain>
    </source>
</reference>
<sequence>MSTSVLGTSPEELERAARLLREAGAQIESVASQVLGSAPPEGAWSGLAAWQATARVQAVHRVTRSAAGPPQDAAQAIARCAAAARAAADEVRRWQRAGERAAGEAVVLRAPGPPPEPHLETLWRRRLEQLDHEVEAARRRVQDVEEDFRAAQERAAHEVRRAWDAVDEARRVGDVPRRALEAVGYAWATGERVVRTTQVVIARARARWARALEVRRAALRRAARALARLGALSRVRDAPMLLSRIRLVPGPVGMVAAWFTAWSDLRDGGGYEGWRGGTTKVLAGLGLAGGVMILATPAFPVAGAVGIGLLGAYQAWSAGNAAVDGAVVAARYVRRHVPRLAAKVGAATLRAQARAVERLRSARVVLRQARGVVVRETGRRISDVREAVAPVLAPLRDPRHRVIGLPPGGPVRLPSRELVDGVVGRLPSIEPVRDWWRRMGDPILMPVVPLPPRLPVPVELGRWRP</sequence>
<gene>
    <name evidence="2" type="ORF">SGUI_3298</name>
</gene>